<evidence type="ECO:0000313" key="2">
    <source>
        <dbReference type="EMBL" id="MFD1949745.1"/>
    </source>
</evidence>
<feature type="chain" id="PRO_5046833581" evidence="1">
    <location>
        <begin position="22"/>
        <end position="353"/>
    </location>
</feature>
<keyword evidence="3" id="KW-1185">Reference proteome</keyword>
<name>A0ABW4TSU0_9SPHN</name>
<gene>
    <name evidence="2" type="ORF">ACFSGX_03050</name>
</gene>
<accession>A0ABW4TSU0</accession>
<protein>
    <submittedName>
        <fullName evidence="2">DUF1176 domain-containing protein</fullName>
    </submittedName>
</protein>
<keyword evidence="1" id="KW-0732">Signal</keyword>
<proteinExistence type="predicted"/>
<dbReference type="Pfam" id="PF06674">
    <property type="entry name" value="DUF1176"/>
    <property type="match status" value="1"/>
</dbReference>
<dbReference type="InterPro" id="IPR009560">
    <property type="entry name" value="DUF1176"/>
</dbReference>
<dbReference type="Proteomes" id="UP001597400">
    <property type="component" value="Unassembled WGS sequence"/>
</dbReference>
<reference evidence="3" key="1">
    <citation type="journal article" date="2019" name="Int. J. Syst. Evol. Microbiol.">
        <title>The Global Catalogue of Microorganisms (GCM) 10K type strain sequencing project: providing services to taxonomists for standard genome sequencing and annotation.</title>
        <authorList>
            <consortium name="The Broad Institute Genomics Platform"/>
            <consortium name="The Broad Institute Genome Sequencing Center for Infectious Disease"/>
            <person name="Wu L."/>
            <person name="Ma J."/>
        </authorList>
    </citation>
    <scope>NUCLEOTIDE SEQUENCE [LARGE SCALE GENOMIC DNA]</scope>
    <source>
        <strain evidence="3">CGMCC 1.12702</strain>
    </source>
</reference>
<organism evidence="2 3">
    <name type="scientific">Sphingomonas arantia</name>
    <dbReference type="NCBI Taxonomy" id="1460676"/>
    <lineage>
        <taxon>Bacteria</taxon>
        <taxon>Pseudomonadati</taxon>
        <taxon>Pseudomonadota</taxon>
        <taxon>Alphaproteobacteria</taxon>
        <taxon>Sphingomonadales</taxon>
        <taxon>Sphingomonadaceae</taxon>
        <taxon>Sphingomonas</taxon>
    </lineage>
</organism>
<evidence type="ECO:0000256" key="1">
    <source>
        <dbReference type="SAM" id="SignalP"/>
    </source>
</evidence>
<feature type="signal peptide" evidence="1">
    <location>
        <begin position="1"/>
        <end position="21"/>
    </location>
</feature>
<comment type="caution">
    <text evidence="2">The sequence shown here is derived from an EMBL/GenBank/DDBJ whole genome shotgun (WGS) entry which is preliminary data.</text>
</comment>
<sequence>MRRPLSAALLLLATPTVPAIAAPPPGTIQSYDTYGEWFVACDNTLTCVARGFPADSYQGGQIEIVRAAGPQGTLTASIDAERRFTLADIRIDGKPAILAAPAWRRTPDGENSIATTDPAEIRRLVRQLRDASKVTLGRDATVPLTGFAAAMLRIDARQGRVNGVTALLKPGSTPATRVPAAPPLPRISARAITAKLAPGEARRLIAAVRTGQKALFAREDCEANPNAMTPEAHALDARRALVLIPCLMGAYQGSSLAFIAPRAGGPSRQLFVQQPYLGNAGDRSTGAYFTEAEFDPATGRLAMVAKGRGLADCGMSATSIWDGERFRLSELAFQQACGGMSPGDWPTLFRSAN</sequence>
<evidence type="ECO:0000313" key="3">
    <source>
        <dbReference type="Proteomes" id="UP001597400"/>
    </source>
</evidence>
<dbReference type="EMBL" id="JBHUGS010000001">
    <property type="protein sequence ID" value="MFD1949745.1"/>
    <property type="molecule type" value="Genomic_DNA"/>
</dbReference>
<dbReference type="RefSeq" id="WP_380927379.1">
    <property type="nucleotide sequence ID" value="NZ_JBHUGS010000001.1"/>
</dbReference>